<organism evidence="1">
    <name type="scientific">viral metagenome</name>
    <dbReference type="NCBI Taxonomy" id="1070528"/>
    <lineage>
        <taxon>unclassified sequences</taxon>
        <taxon>metagenomes</taxon>
        <taxon>organismal metagenomes</taxon>
    </lineage>
</organism>
<proteinExistence type="predicted"/>
<evidence type="ECO:0000313" key="1">
    <source>
        <dbReference type="EMBL" id="QHT24758.1"/>
    </source>
</evidence>
<protein>
    <submittedName>
        <fullName evidence="1">Uncharacterized protein</fullName>
    </submittedName>
</protein>
<dbReference type="EMBL" id="MN739748">
    <property type="protein sequence ID" value="QHT24758.1"/>
    <property type="molecule type" value="Genomic_DNA"/>
</dbReference>
<accession>A0A6C0E7J5</accession>
<sequence>MSENIQSFQCNFCIKELNAGYDENDMVHCQGCHRIWDGYAQCPCWCEVVEDEDVEEEVQHDEVVEEEEVAKEEDVETAIGTVESAKML</sequence>
<reference evidence="1" key="1">
    <citation type="journal article" date="2020" name="Nature">
        <title>Giant virus diversity and host interactions through global metagenomics.</title>
        <authorList>
            <person name="Schulz F."/>
            <person name="Roux S."/>
            <person name="Paez-Espino D."/>
            <person name="Jungbluth S."/>
            <person name="Walsh D.A."/>
            <person name="Denef V.J."/>
            <person name="McMahon K.D."/>
            <person name="Konstantinidis K.T."/>
            <person name="Eloe-Fadrosh E.A."/>
            <person name="Kyrpides N.C."/>
            <person name="Woyke T."/>
        </authorList>
    </citation>
    <scope>NUCLEOTIDE SEQUENCE</scope>
    <source>
        <strain evidence="1">GVMAG-M-3300023179-150</strain>
    </source>
</reference>
<dbReference type="AlphaFoldDB" id="A0A6C0E7J5"/>
<name>A0A6C0E7J5_9ZZZZ</name>